<keyword evidence="3" id="KW-0813">Transport</keyword>
<protein>
    <recommendedName>
        <fullName evidence="10">Sodium/calcium exchanger membrane region domain-containing protein</fullName>
    </recommendedName>
</protein>
<dbReference type="GO" id="GO:0006874">
    <property type="term" value="P:intracellular calcium ion homeostasis"/>
    <property type="evidence" value="ECO:0007669"/>
    <property type="project" value="TreeGrafter"/>
</dbReference>
<dbReference type="FunFam" id="1.20.1420.30:FF:000011">
    <property type="entry name" value="Vacuolar calcium ion transporter"/>
    <property type="match status" value="1"/>
</dbReference>
<feature type="region of interest" description="Disordered" evidence="8">
    <location>
        <begin position="326"/>
        <end position="398"/>
    </location>
</feature>
<evidence type="ECO:0000313" key="11">
    <source>
        <dbReference type="EMBL" id="KAJ1647006.1"/>
    </source>
</evidence>
<sequence>MPNIFNRLRGNSNTKFSLHSTTQAAAESAATSPSPVVPRTSTSASRSPSSKYWGPRAATYASNAARKSMDRRQSDHRDQSEQEAGLVAKEHKMKPAGLAQPWLIIRRSILSSWINVLLLLVPVGIASHPAKFPDVAIFLINFFAIIPLAKTLGYATEQLALHLGDALGGLLNATFGNAVELLVGILALVKGEIEIVQTSLVGSVLSNLLLVGGCCFFFGGLKNNEQVFSAHAAQSYGSLLAMAILATLLPAAYNSLNAKDTELKSGTLTLSHVTAIFLLVIYIAYLFFQLKTHSALFMTVSLEERIEAAKKPAKKSSRSAVSVDASAVGDTTTVPTPALAATPSLNGGGNSSVEIDAEQHQHQQVEFKEADADANAEASADAEIEEQSDQNEDEDEEEVELTAWAAALLLAVVTGLTGVCAEFLVDSIDGLTDKWNLSPSFVGMILLPIVGNAAEHVTAVTVAIRNKMDLALGVAVGSSIQIALFVMPFLCILGWIIKEPMTIYFSPFTTVVLFITVLLVNYIIGDGRTNWLEGLMLLMAYFIIGVAYFLYPKDVDTASTAL</sequence>
<feature type="compositionally biased region" description="Basic and acidic residues" evidence="8">
    <location>
        <begin position="357"/>
        <end position="371"/>
    </location>
</feature>
<feature type="transmembrane region" description="Helical" evidence="9">
    <location>
        <begin position="503"/>
        <end position="524"/>
    </location>
</feature>
<keyword evidence="6" id="KW-0406">Ion transport</keyword>
<feature type="transmembrane region" description="Helical" evidence="9">
    <location>
        <begin position="200"/>
        <end position="221"/>
    </location>
</feature>
<evidence type="ECO:0000256" key="8">
    <source>
        <dbReference type="SAM" id="MobiDB-lite"/>
    </source>
</evidence>
<dbReference type="GO" id="GO:0000329">
    <property type="term" value="C:fungal-type vacuole membrane"/>
    <property type="evidence" value="ECO:0007669"/>
    <property type="project" value="TreeGrafter"/>
</dbReference>
<organism evidence="11 12">
    <name type="scientific">Coemansia asiatica</name>
    <dbReference type="NCBI Taxonomy" id="1052880"/>
    <lineage>
        <taxon>Eukaryota</taxon>
        <taxon>Fungi</taxon>
        <taxon>Fungi incertae sedis</taxon>
        <taxon>Zoopagomycota</taxon>
        <taxon>Kickxellomycotina</taxon>
        <taxon>Kickxellomycetes</taxon>
        <taxon>Kickxellales</taxon>
        <taxon>Kickxellaceae</taxon>
        <taxon>Coemansia</taxon>
    </lineage>
</organism>
<dbReference type="GO" id="GO:0015369">
    <property type="term" value="F:calcium:proton antiporter activity"/>
    <property type="evidence" value="ECO:0007669"/>
    <property type="project" value="TreeGrafter"/>
</dbReference>
<keyword evidence="12" id="KW-1185">Reference proteome</keyword>
<dbReference type="PANTHER" id="PTHR31503">
    <property type="entry name" value="VACUOLAR CALCIUM ION TRANSPORTER"/>
    <property type="match status" value="1"/>
</dbReference>
<dbReference type="InterPro" id="IPR004837">
    <property type="entry name" value="NaCa_Exmemb"/>
</dbReference>
<feature type="compositionally biased region" description="Low complexity" evidence="8">
    <location>
        <begin position="326"/>
        <end position="343"/>
    </location>
</feature>
<feature type="transmembrane region" description="Helical" evidence="9">
    <location>
        <begin position="265"/>
        <end position="288"/>
    </location>
</feature>
<feature type="transmembrane region" description="Helical" evidence="9">
    <location>
        <begin position="401"/>
        <end position="425"/>
    </location>
</feature>
<feature type="compositionally biased region" description="Basic and acidic residues" evidence="8">
    <location>
        <begin position="67"/>
        <end position="80"/>
    </location>
</feature>
<evidence type="ECO:0000256" key="9">
    <source>
        <dbReference type="SAM" id="Phobius"/>
    </source>
</evidence>
<dbReference type="PANTHER" id="PTHR31503:SF20">
    <property type="entry name" value="CA(2+)_H(+) EXCHANGER, PUTATIVE (EUROFUNG)-RELATED"/>
    <property type="match status" value="1"/>
</dbReference>
<gene>
    <name evidence="11" type="ORF">LPJ64_001583</name>
</gene>
<accession>A0A9W7XPS0</accession>
<evidence type="ECO:0000256" key="2">
    <source>
        <dbReference type="ARBA" id="ARBA00008170"/>
    </source>
</evidence>
<keyword evidence="4 9" id="KW-0812">Transmembrane</keyword>
<dbReference type="GO" id="GO:0012505">
    <property type="term" value="C:endomembrane system"/>
    <property type="evidence" value="ECO:0007669"/>
    <property type="project" value="UniProtKB-SubCell"/>
</dbReference>
<dbReference type="Proteomes" id="UP001145021">
    <property type="component" value="Unassembled WGS sequence"/>
</dbReference>
<feature type="compositionally biased region" description="Low complexity" evidence="8">
    <location>
        <begin position="20"/>
        <end position="50"/>
    </location>
</feature>
<keyword evidence="7 9" id="KW-0472">Membrane</keyword>
<comment type="similarity">
    <text evidence="2">Belongs to the Ca(2+):cation antiporter (CaCA) (TC 2.A.19) family.</text>
</comment>
<dbReference type="EMBL" id="JANBOH010000042">
    <property type="protein sequence ID" value="KAJ1647006.1"/>
    <property type="molecule type" value="Genomic_DNA"/>
</dbReference>
<feature type="transmembrane region" description="Helical" evidence="9">
    <location>
        <begin position="110"/>
        <end position="129"/>
    </location>
</feature>
<evidence type="ECO:0000256" key="3">
    <source>
        <dbReference type="ARBA" id="ARBA00022448"/>
    </source>
</evidence>
<feature type="transmembrane region" description="Helical" evidence="9">
    <location>
        <begin position="167"/>
        <end position="188"/>
    </location>
</feature>
<comment type="caution">
    <text evidence="11">The sequence shown here is derived from an EMBL/GenBank/DDBJ whole genome shotgun (WGS) entry which is preliminary data.</text>
</comment>
<dbReference type="Gene3D" id="1.20.1420.30">
    <property type="entry name" value="NCX, central ion-binding region"/>
    <property type="match status" value="2"/>
</dbReference>
<feature type="domain" description="Sodium/calcium exchanger membrane region" evidence="10">
    <location>
        <begin position="135"/>
        <end position="290"/>
    </location>
</feature>
<evidence type="ECO:0000256" key="6">
    <source>
        <dbReference type="ARBA" id="ARBA00023065"/>
    </source>
</evidence>
<feature type="region of interest" description="Disordered" evidence="8">
    <location>
        <begin position="19"/>
        <end position="89"/>
    </location>
</feature>
<feature type="domain" description="Sodium/calcium exchanger membrane region" evidence="10">
    <location>
        <begin position="407"/>
        <end position="544"/>
    </location>
</feature>
<feature type="transmembrane region" description="Helical" evidence="9">
    <location>
        <begin position="471"/>
        <end position="497"/>
    </location>
</feature>
<reference evidence="11" key="1">
    <citation type="submission" date="2022-07" db="EMBL/GenBank/DDBJ databases">
        <title>Phylogenomic reconstructions and comparative analyses of Kickxellomycotina fungi.</title>
        <authorList>
            <person name="Reynolds N.K."/>
            <person name="Stajich J.E."/>
            <person name="Barry K."/>
            <person name="Grigoriev I.V."/>
            <person name="Crous P."/>
            <person name="Smith M.E."/>
        </authorList>
    </citation>
    <scope>NUCLEOTIDE SEQUENCE</scope>
    <source>
        <strain evidence="11">NBRC 105413</strain>
    </source>
</reference>
<feature type="transmembrane region" description="Helical" evidence="9">
    <location>
        <begin position="531"/>
        <end position="551"/>
    </location>
</feature>
<feature type="transmembrane region" description="Helical" evidence="9">
    <location>
        <begin position="445"/>
        <end position="464"/>
    </location>
</feature>
<evidence type="ECO:0000256" key="1">
    <source>
        <dbReference type="ARBA" id="ARBA00004127"/>
    </source>
</evidence>
<evidence type="ECO:0000256" key="5">
    <source>
        <dbReference type="ARBA" id="ARBA00022989"/>
    </source>
</evidence>
<feature type="transmembrane region" description="Helical" evidence="9">
    <location>
        <begin position="233"/>
        <end position="253"/>
    </location>
</feature>
<evidence type="ECO:0000256" key="4">
    <source>
        <dbReference type="ARBA" id="ARBA00022692"/>
    </source>
</evidence>
<proteinExistence type="inferred from homology"/>
<feature type="compositionally biased region" description="Acidic residues" evidence="8">
    <location>
        <begin position="380"/>
        <end position="398"/>
    </location>
</feature>
<comment type="subcellular location">
    <subcellularLocation>
        <location evidence="1">Endomembrane system</location>
        <topology evidence="1">Multi-pass membrane protein</topology>
    </subcellularLocation>
</comment>
<dbReference type="Pfam" id="PF01699">
    <property type="entry name" value="Na_Ca_ex"/>
    <property type="match status" value="2"/>
</dbReference>
<name>A0A9W7XPS0_9FUNG</name>
<dbReference type="InterPro" id="IPR004713">
    <property type="entry name" value="CaH_exchang"/>
</dbReference>
<feature type="transmembrane region" description="Helical" evidence="9">
    <location>
        <begin position="135"/>
        <end position="155"/>
    </location>
</feature>
<evidence type="ECO:0000313" key="12">
    <source>
        <dbReference type="Proteomes" id="UP001145021"/>
    </source>
</evidence>
<dbReference type="InterPro" id="IPR044880">
    <property type="entry name" value="NCX_ion-bd_dom_sf"/>
</dbReference>
<dbReference type="AlphaFoldDB" id="A0A9W7XPS0"/>
<keyword evidence="5 9" id="KW-1133">Transmembrane helix</keyword>
<evidence type="ECO:0000259" key="10">
    <source>
        <dbReference type="Pfam" id="PF01699"/>
    </source>
</evidence>
<evidence type="ECO:0000256" key="7">
    <source>
        <dbReference type="ARBA" id="ARBA00023136"/>
    </source>
</evidence>